<proteinExistence type="predicted"/>
<dbReference type="STRING" id="360910.BAV0781"/>
<accession>Q2KWQ5</accession>
<keyword evidence="2" id="KW-1185">Reference proteome</keyword>
<reference evidence="1 2" key="1">
    <citation type="journal article" date="2006" name="J. Bacteriol.">
        <title>Comparison of the genome sequence of the poultry pathogen Bordetella avium with those of B. bronchiseptica, B. pertussis, and B. parapertussis reveals extensive diversity in surface structures associated with host interaction.</title>
        <authorList>
            <person name="Sebaihia M."/>
            <person name="Preston A."/>
            <person name="Maskell D.J."/>
            <person name="Kuzmiak H."/>
            <person name="Connell T.D."/>
            <person name="King N.D."/>
            <person name="Orndorff P.E."/>
            <person name="Miyamoto D.M."/>
            <person name="Thomson N.R."/>
            <person name="Harris D."/>
            <person name="Goble A."/>
            <person name="Lord A."/>
            <person name="Murphy L."/>
            <person name="Quail M.A."/>
            <person name="Rutter S."/>
            <person name="Squares R."/>
            <person name="Squares S."/>
            <person name="Woodward J."/>
            <person name="Parkhill J."/>
            <person name="Temple L.M."/>
        </authorList>
    </citation>
    <scope>NUCLEOTIDE SEQUENCE [LARGE SCALE GENOMIC DNA]</scope>
    <source>
        <strain evidence="1 2">197N</strain>
    </source>
</reference>
<dbReference type="HOGENOM" id="CLU_1615824_0_0_4"/>
<gene>
    <name evidence="1" type="ordered locus">BAV0781</name>
</gene>
<dbReference type="KEGG" id="bav:BAV0781"/>
<dbReference type="Proteomes" id="UP000001977">
    <property type="component" value="Chromosome"/>
</dbReference>
<name>Q2KWQ5_BORA1</name>
<sequence>MPLGRANHGERLRAIDQHALLASALAMIAHQPISVVADAAGLADDQVGSTQTGLQGIVFAFMFQKAPASAFHQLPGQTFGVAISAHAEHGAAALSLAGQRADPFDQVFDLPGQRFAARQSGVVAQRLAFLIGPGHAGVAQHDRDACLEQGVFQRGDLLGLAPQA</sequence>
<dbReference type="EMBL" id="AM167904">
    <property type="protein sequence ID" value="CAJ48393.1"/>
    <property type="molecule type" value="Genomic_DNA"/>
</dbReference>
<evidence type="ECO:0000313" key="1">
    <source>
        <dbReference type="EMBL" id="CAJ48393.1"/>
    </source>
</evidence>
<evidence type="ECO:0000313" key="2">
    <source>
        <dbReference type="Proteomes" id="UP000001977"/>
    </source>
</evidence>
<organism evidence="1 2">
    <name type="scientific">Bordetella avium (strain 197N)</name>
    <dbReference type="NCBI Taxonomy" id="360910"/>
    <lineage>
        <taxon>Bacteria</taxon>
        <taxon>Pseudomonadati</taxon>
        <taxon>Pseudomonadota</taxon>
        <taxon>Betaproteobacteria</taxon>
        <taxon>Burkholderiales</taxon>
        <taxon>Alcaligenaceae</taxon>
        <taxon>Bordetella</taxon>
    </lineage>
</organism>
<dbReference type="AlphaFoldDB" id="Q2KWQ5"/>
<protein>
    <submittedName>
        <fullName evidence="1">Uncharacterized protein</fullName>
    </submittedName>
</protein>